<proteinExistence type="inferred from homology"/>
<dbReference type="GO" id="GO:0019375">
    <property type="term" value="P:galactolipid biosynthetic process"/>
    <property type="evidence" value="ECO:0007669"/>
    <property type="project" value="TreeGrafter"/>
</dbReference>
<keyword evidence="4" id="KW-0150">Chloroplast</keyword>
<gene>
    <name evidence="8" type="ORF">TAV2_LOCUS3625</name>
</gene>
<dbReference type="PANTHER" id="PTHR46132">
    <property type="entry name" value="DIGALACTOSYLDIACYLGLYCEROL SYNTHASE 2, CHLOROPLASTIC"/>
    <property type="match status" value="1"/>
</dbReference>
<keyword evidence="9" id="KW-1185">Reference proteome</keyword>
<protein>
    <submittedName>
        <fullName evidence="8">Uncharacterized protein</fullName>
    </submittedName>
</protein>
<evidence type="ECO:0000256" key="2">
    <source>
        <dbReference type="ARBA" id="ARBA00004370"/>
    </source>
</evidence>
<evidence type="ECO:0000256" key="7">
    <source>
        <dbReference type="ARBA" id="ARBA00023136"/>
    </source>
</evidence>
<evidence type="ECO:0000313" key="9">
    <source>
        <dbReference type="Proteomes" id="UP000836841"/>
    </source>
</evidence>
<sequence length="94" mass="10289">MDAATEQFIKASDLNRLSRADSNLSKTSVFASSSMSVGKKLEDMSAYIHFLASGFETLRRAFGTIPGSLQPDEELCRDLGLSLKTPSRNSLKED</sequence>
<organism evidence="8 9">
    <name type="scientific">Thlaspi arvense</name>
    <name type="common">Field penny-cress</name>
    <dbReference type="NCBI Taxonomy" id="13288"/>
    <lineage>
        <taxon>Eukaryota</taxon>
        <taxon>Viridiplantae</taxon>
        <taxon>Streptophyta</taxon>
        <taxon>Embryophyta</taxon>
        <taxon>Tracheophyta</taxon>
        <taxon>Spermatophyta</taxon>
        <taxon>Magnoliopsida</taxon>
        <taxon>eudicotyledons</taxon>
        <taxon>Gunneridae</taxon>
        <taxon>Pentapetalae</taxon>
        <taxon>rosids</taxon>
        <taxon>malvids</taxon>
        <taxon>Brassicales</taxon>
        <taxon>Brassicaceae</taxon>
        <taxon>Thlaspideae</taxon>
        <taxon>Thlaspi</taxon>
    </lineage>
</organism>
<dbReference type="EMBL" id="OU466857">
    <property type="protein sequence ID" value="CAH2034979.1"/>
    <property type="molecule type" value="Genomic_DNA"/>
</dbReference>
<dbReference type="GO" id="GO:0009707">
    <property type="term" value="C:chloroplast outer membrane"/>
    <property type="evidence" value="ECO:0007669"/>
    <property type="project" value="TreeGrafter"/>
</dbReference>
<evidence type="ECO:0000256" key="3">
    <source>
        <dbReference type="ARBA" id="ARBA00009481"/>
    </source>
</evidence>
<comment type="similarity">
    <text evidence="3">Belongs to the glycosyltransferase group 1 family. Glycosyltransferase 4 subfamily.</text>
</comment>
<name>A0AAU9R836_THLAR</name>
<evidence type="ECO:0000256" key="1">
    <source>
        <dbReference type="ARBA" id="ARBA00004229"/>
    </source>
</evidence>
<dbReference type="Proteomes" id="UP000836841">
    <property type="component" value="Chromosome 1"/>
</dbReference>
<dbReference type="GO" id="GO:0046481">
    <property type="term" value="F:digalactosyldiacylglycerol synthase activity"/>
    <property type="evidence" value="ECO:0007669"/>
    <property type="project" value="InterPro"/>
</dbReference>
<dbReference type="PANTHER" id="PTHR46132:SF1">
    <property type="entry name" value="DIGALACTOSYLDIACYLGLYCEROL SYNTHASE 2, CHLOROPLASTIC"/>
    <property type="match status" value="1"/>
</dbReference>
<evidence type="ECO:0000256" key="4">
    <source>
        <dbReference type="ARBA" id="ARBA00022528"/>
    </source>
</evidence>
<accession>A0AAU9R836</accession>
<keyword evidence="5" id="KW-0934">Plastid</keyword>
<evidence type="ECO:0000313" key="8">
    <source>
        <dbReference type="EMBL" id="CAH2034979.1"/>
    </source>
</evidence>
<keyword evidence="7" id="KW-0472">Membrane</keyword>
<keyword evidence="6" id="KW-0808">Transferase</keyword>
<evidence type="ECO:0000256" key="6">
    <source>
        <dbReference type="ARBA" id="ARBA00022679"/>
    </source>
</evidence>
<reference evidence="8 9" key="1">
    <citation type="submission" date="2022-03" db="EMBL/GenBank/DDBJ databases">
        <authorList>
            <person name="Nunn A."/>
            <person name="Chopra R."/>
            <person name="Nunn A."/>
            <person name="Contreras Garrido A."/>
        </authorList>
    </citation>
    <scope>NUCLEOTIDE SEQUENCE [LARGE SCALE GENOMIC DNA]</scope>
</reference>
<dbReference type="InterPro" id="IPR044525">
    <property type="entry name" value="DGDG1/2"/>
</dbReference>
<dbReference type="AlphaFoldDB" id="A0AAU9R836"/>
<comment type="subcellular location">
    <subcellularLocation>
        <location evidence="2">Membrane</location>
    </subcellularLocation>
    <subcellularLocation>
        <location evidence="1">Plastid</location>
        <location evidence="1">Chloroplast</location>
    </subcellularLocation>
</comment>
<evidence type="ECO:0000256" key="5">
    <source>
        <dbReference type="ARBA" id="ARBA00022640"/>
    </source>
</evidence>